<name>A0A9W9DTD9_9AGAR</name>
<evidence type="ECO:0000313" key="2">
    <source>
        <dbReference type="Proteomes" id="UP001150266"/>
    </source>
</evidence>
<protein>
    <submittedName>
        <fullName evidence="1">Uncharacterized protein</fullName>
    </submittedName>
</protein>
<dbReference type="EMBL" id="JAOTPV010000003">
    <property type="protein sequence ID" value="KAJ4485595.1"/>
    <property type="molecule type" value="Genomic_DNA"/>
</dbReference>
<accession>A0A9W9DTD9</accession>
<dbReference type="Proteomes" id="UP001150266">
    <property type="component" value="Unassembled WGS sequence"/>
</dbReference>
<evidence type="ECO:0000313" key="1">
    <source>
        <dbReference type="EMBL" id="KAJ4485595.1"/>
    </source>
</evidence>
<proteinExistence type="predicted"/>
<gene>
    <name evidence="1" type="ORF">J3R30DRAFT_1380183</name>
</gene>
<comment type="caution">
    <text evidence="1">The sequence shown here is derived from an EMBL/GenBank/DDBJ whole genome shotgun (WGS) entry which is preliminary data.</text>
</comment>
<organism evidence="1 2">
    <name type="scientific">Lentinula aciculospora</name>
    <dbReference type="NCBI Taxonomy" id="153920"/>
    <lineage>
        <taxon>Eukaryota</taxon>
        <taxon>Fungi</taxon>
        <taxon>Dikarya</taxon>
        <taxon>Basidiomycota</taxon>
        <taxon>Agaricomycotina</taxon>
        <taxon>Agaricomycetes</taxon>
        <taxon>Agaricomycetidae</taxon>
        <taxon>Agaricales</taxon>
        <taxon>Marasmiineae</taxon>
        <taxon>Omphalotaceae</taxon>
        <taxon>Lentinula</taxon>
    </lineage>
</organism>
<sequence>MSAPTSLLLLLHKDLPESSHQWEDLHDFQAANGRGESRGTSSTIADLRTVACETARFVLEANNNDDILVHRDMMVSITTTPRPLHLILHGFVSRTKTKPTRITHRVRKTIPPSSSHHLGTRMVSCPVGKQVPSFPFLVATFKWSNPPIGRGVHPESRIESMMR</sequence>
<dbReference type="AlphaFoldDB" id="A0A9W9DTD9"/>
<reference evidence="1" key="1">
    <citation type="submission" date="2022-08" db="EMBL/GenBank/DDBJ databases">
        <title>A Global Phylogenomic Analysis of the Shiitake Genus Lentinula.</title>
        <authorList>
            <consortium name="DOE Joint Genome Institute"/>
            <person name="Sierra-Patev S."/>
            <person name="Min B."/>
            <person name="Naranjo-Ortiz M."/>
            <person name="Looney B."/>
            <person name="Konkel Z."/>
            <person name="Slot J.C."/>
            <person name="Sakamoto Y."/>
            <person name="Steenwyk J.L."/>
            <person name="Rokas A."/>
            <person name="Carro J."/>
            <person name="Camarero S."/>
            <person name="Ferreira P."/>
            <person name="Molpeceres G."/>
            <person name="Ruiz-Duenas F.J."/>
            <person name="Serrano A."/>
            <person name="Henrissat B."/>
            <person name="Drula E."/>
            <person name="Hughes K.W."/>
            <person name="Mata J.L."/>
            <person name="Ishikawa N.K."/>
            <person name="Vargas-Isla R."/>
            <person name="Ushijima S."/>
            <person name="Smith C.A."/>
            <person name="Ahrendt S."/>
            <person name="Andreopoulos W."/>
            <person name="He G."/>
            <person name="Labutti K."/>
            <person name="Lipzen A."/>
            <person name="Ng V."/>
            <person name="Riley R."/>
            <person name="Sandor L."/>
            <person name="Barry K."/>
            <person name="Martinez A.T."/>
            <person name="Xiao Y."/>
            <person name="Gibbons J.G."/>
            <person name="Terashima K."/>
            <person name="Grigoriev I.V."/>
            <person name="Hibbett D.S."/>
        </authorList>
    </citation>
    <scope>NUCLEOTIDE SEQUENCE</scope>
    <source>
        <strain evidence="1">JLM2183</strain>
    </source>
</reference>
<keyword evidence="2" id="KW-1185">Reference proteome</keyword>